<evidence type="ECO:0000313" key="1">
    <source>
        <dbReference type="EMBL" id="GEK93625.1"/>
    </source>
</evidence>
<comment type="caution">
    <text evidence="1">The sequence shown here is derived from an EMBL/GenBank/DDBJ whole genome shotgun (WGS) entry which is preliminary data.</text>
</comment>
<evidence type="ECO:0000313" key="2">
    <source>
        <dbReference type="Proteomes" id="UP000321230"/>
    </source>
</evidence>
<protein>
    <submittedName>
        <fullName evidence="1">Uncharacterized protein</fullName>
    </submittedName>
</protein>
<dbReference type="AlphaFoldDB" id="A0A511AZK3"/>
<reference evidence="1 2" key="1">
    <citation type="submission" date="2019-07" db="EMBL/GenBank/DDBJ databases">
        <title>Whole genome shotgun sequence of Gluconobacter wancherniae NBRC 103581.</title>
        <authorList>
            <person name="Hosoyama A."/>
            <person name="Uohara A."/>
            <person name="Ohji S."/>
            <person name="Ichikawa N."/>
        </authorList>
    </citation>
    <scope>NUCLEOTIDE SEQUENCE [LARGE SCALE GENOMIC DNA]</scope>
    <source>
        <strain evidence="1 2">NBRC 103581</strain>
    </source>
</reference>
<organism evidence="1 2">
    <name type="scientific">Gluconobacter wancherniae NBRC 103581</name>
    <dbReference type="NCBI Taxonomy" id="656744"/>
    <lineage>
        <taxon>Bacteria</taxon>
        <taxon>Pseudomonadati</taxon>
        <taxon>Pseudomonadota</taxon>
        <taxon>Alphaproteobacteria</taxon>
        <taxon>Acetobacterales</taxon>
        <taxon>Acetobacteraceae</taxon>
        <taxon>Gluconobacter</taxon>
    </lineage>
</organism>
<dbReference type="Proteomes" id="UP000321230">
    <property type="component" value="Unassembled WGS sequence"/>
</dbReference>
<sequence>MRVRHVQKVSFGFCLRSASPGALEGVGMQADLRRHDHFQKLHIRAGFTLGGEGGERPVSGDGDLDVAAPPLWQESLFCKHFGHHEIPGCTRGKQVP</sequence>
<gene>
    <name evidence="1" type="ORF">GWA01_13950</name>
</gene>
<name>A0A511AZK3_9PROT</name>
<keyword evidence="2" id="KW-1185">Reference proteome</keyword>
<accession>A0A511AZK3</accession>
<proteinExistence type="predicted"/>
<dbReference type="EMBL" id="BJUZ01000001">
    <property type="protein sequence ID" value="GEK93625.1"/>
    <property type="molecule type" value="Genomic_DNA"/>
</dbReference>